<dbReference type="SUPFAM" id="SSF46938">
    <property type="entry name" value="CRAL/TRIO N-terminal domain"/>
    <property type="match status" value="1"/>
</dbReference>
<dbReference type="Gene3D" id="1.20.5.1200">
    <property type="entry name" value="Alpha-tocopherol transfer"/>
    <property type="match status" value="1"/>
</dbReference>
<dbReference type="GeneTree" id="ENSGT00940000155407"/>
<proteinExistence type="predicted"/>
<dbReference type="PROSITE" id="PS50191">
    <property type="entry name" value="CRAL_TRIO"/>
    <property type="match status" value="1"/>
</dbReference>
<dbReference type="GO" id="GO:0016020">
    <property type="term" value="C:membrane"/>
    <property type="evidence" value="ECO:0007669"/>
    <property type="project" value="TreeGrafter"/>
</dbReference>
<dbReference type="Pfam" id="PF03765">
    <property type="entry name" value="CRAL_TRIO_N"/>
    <property type="match status" value="1"/>
</dbReference>
<dbReference type="PANTHER" id="PTHR10174:SF130">
    <property type="entry name" value="ALPHA-TOCOPHEROL TRANSFER PROTEIN-LIKE"/>
    <property type="match status" value="1"/>
</dbReference>
<evidence type="ECO:0000313" key="2">
    <source>
        <dbReference type="Ensembl" id="ENSCMIP00000030120.1"/>
    </source>
</evidence>
<dbReference type="RefSeq" id="XP_007909743.1">
    <property type="nucleotide sequence ID" value="XM_007911552.2"/>
</dbReference>
<reference evidence="2" key="4">
    <citation type="submission" date="2025-08" db="UniProtKB">
        <authorList>
            <consortium name="Ensembl"/>
        </authorList>
    </citation>
    <scope>IDENTIFICATION</scope>
</reference>
<accession>A0A4W3JCP9</accession>
<reference evidence="3" key="1">
    <citation type="journal article" date="2006" name="Science">
        <title>Ancient noncoding elements conserved in the human genome.</title>
        <authorList>
            <person name="Venkatesh B."/>
            <person name="Kirkness E.F."/>
            <person name="Loh Y.H."/>
            <person name="Halpern A.L."/>
            <person name="Lee A.P."/>
            <person name="Johnson J."/>
            <person name="Dandona N."/>
            <person name="Viswanathan L.D."/>
            <person name="Tay A."/>
            <person name="Venter J.C."/>
            <person name="Strausberg R.L."/>
            <person name="Brenner S."/>
        </authorList>
    </citation>
    <scope>NUCLEOTIDE SEQUENCE [LARGE SCALE GENOMIC DNA]</scope>
</reference>
<dbReference type="InterPro" id="IPR001251">
    <property type="entry name" value="CRAL-TRIO_dom"/>
</dbReference>
<dbReference type="InterPro" id="IPR011074">
    <property type="entry name" value="CRAL/TRIO_N_dom"/>
</dbReference>
<dbReference type="SMART" id="SM00516">
    <property type="entry name" value="SEC14"/>
    <property type="match status" value="1"/>
</dbReference>
<sequence length="350" mass="39727">MEQPNNKLLTGEENASCGDTGSLATEKLQKPCSPHKETYVCTLSLELIAKAQKELQEKPEWRLRDVQALRDMILKEQPNLKTNLDDGFLLRFLRARKFDYDRALKLLVNYHSSQRAWPEVFDNLRPSAIKHVLDSGFLTVLPHRDSLGRRILVIRPGIWKPSDYPITDGIRAIYVTLEKLVRTEDNQVNGTVILADYNGVSLSQATHLGPFMAKKLIGILQDGFPMRIKTVNIINEPIIFKGIFAIIKPFLKEKMSERFVLHGSDLSSLHKNVPPCILPEEYGGTIGKLDTAAWTETLLAFEEEFLAEFNNTLSPRDESPVQLEFGENVQAGQACDESFRTGRSQLYYCY</sequence>
<evidence type="ECO:0000259" key="1">
    <source>
        <dbReference type="PROSITE" id="PS50191"/>
    </source>
</evidence>
<reference evidence="3" key="3">
    <citation type="journal article" date="2014" name="Nature">
        <title>Elephant shark genome provides unique insights into gnathostome evolution.</title>
        <authorList>
            <consortium name="International Elephant Shark Genome Sequencing Consortium"/>
            <person name="Venkatesh B."/>
            <person name="Lee A.P."/>
            <person name="Ravi V."/>
            <person name="Maurya A.K."/>
            <person name="Lian M.M."/>
            <person name="Swann J.B."/>
            <person name="Ohta Y."/>
            <person name="Flajnik M.F."/>
            <person name="Sutoh Y."/>
            <person name="Kasahara M."/>
            <person name="Hoon S."/>
            <person name="Gangu V."/>
            <person name="Roy S.W."/>
            <person name="Irimia M."/>
            <person name="Korzh V."/>
            <person name="Kondrychyn I."/>
            <person name="Lim Z.W."/>
            <person name="Tay B.H."/>
            <person name="Tohari S."/>
            <person name="Kong K.W."/>
            <person name="Ho S."/>
            <person name="Lorente-Galdos B."/>
            <person name="Quilez J."/>
            <person name="Marques-Bonet T."/>
            <person name="Raney B.J."/>
            <person name="Ingham P.W."/>
            <person name="Tay A."/>
            <person name="Hillier L.W."/>
            <person name="Minx P."/>
            <person name="Boehm T."/>
            <person name="Wilson R.K."/>
            <person name="Brenner S."/>
            <person name="Warren W.C."/>
        </authorList>
    </citation>
    <scope>NUCLEOTIDE SEQUENCE [LARGE SCALE GENOMIC DNA]</scope>
</reference>
<dbReference type="RefSeq" id="XP_007909735.1">
    <property type="nucleotide sequence ID" value="XM_007911544.2"/>
</dbReference>
<dbReference type="InterPro" id="IPR036865">
    <property type="entry name" value="CRAL-TRIO_dom_sf"/>
</dbReference>
<dbReference type="Pfam" id="PF00650">
    <property type="entry name" value="CRAL_TRIO"/>
    <property type="match status" value="1"/>
</dbReference>
<dbReference type="Proteomes" id="UP000314986">
    <property type="component" value="Unassembled WGS sequence"/>
</dbReference>
<dbReference type="SUPFAM" id="SSF52087">
    <property type="entry name" value="CRAL/TRIO domain"/>
    <property type="match status" value="1"/>
</dbReference>
<dbReference type="Ensembl" id="ENSCMIT00000030587.1">
    <property type="protein sequence ID" value="ENSCMIP00000030120.1"/>
    <property type="gene ID" value="ENSCMIG00000012992.1"/>
</dbReference>
<dbReference type="GeneID" id="103190662"/>
<dbReference type="CDD" id="cd00170">
    <property type="entry name" value="SEC14"/>
    <property type="match status" value="1"/>
</dbReference>
<dbReference type="Gene3D" id="1.10.8.20">
    <property type="entry name" value="N-terminal domain of phosphatidylinositol transfer protein sec14p"/>
    <property type="match status" value="1"/>
</dbReference>
<dbReference type="GO" id="GO:1902936">
    <property type="term" value="F:phosphatidylinositol bisphosphate binding"/>
    <property type="evidence" value="ECO:0007669"/>
    <property type="project" value="TreeGrafter"/>
</dbReference>
<name>A0A4W3JCP9_CALMI</name>
<dbReference type="CTD" id="79183"/>
<evidence type="ECO:0000313" key="3">
    <source>
        <dbReference type="Proteomes" id="UP000314986"/>
    </source>
</evidence>
<dbReference type="KEGG" id="cmk:103190662"/>
<reference evidence="2" key="5">
    <citation type="submission" date="2025-09" db="UniProtKB">
        <authorList>
            <consortium name="Ensembl"/>
        </authorList>
    </citation>
    <scope>IDENTIFICATION</scope>
</reference>
<dbReference type="InterPro" id="IPR036273">
    <property type="entry name" value="CRAL/TRIO_N_dom_sf"/>
</dbReference>
<dbReference type="SMART" id="SM01100">
    <property type="entry name" value="CRAL_TRIO_N"/>
    <property type="match status" value="1"/>
</dbReference>
<dbReference type="RefSeq" id="XP_007909719.1">
    <property type="nucleotide sequence ID" value="XM_007911528.2"/>
</dbReference>
<dbReference type="Gene3D" id="3.40.525.10">
    <property type="entry name" value="CRAL-TRIO lipid binding domain"/>
    <property type="match status" value="1"/>
</dbReference>
<dbReference type="InParanoid" id="A0A4W3JCP9"/>
<gene>
    <name evidence="2" type="primary">ttpal</name>
</gene>
<feature type="domain" description="CRAL-TRIO" evidence="1">
    <location>
        <begin position="125"/>
        <end position="290"/>
    </location>
</feature>
<dbReference type="RefSeq" id="XP_042197928.1">
    <property type="nucleotide sequence ID" value="XM_042341994.1"/>
</dbReference>
<keyword evidence="3" id="KW-1185">Reference proteome</keyword>
<dbReference type="PRINTS" id="PR00180">
    <property type="entry name" value="CRETINALDHBP"/>
</dbReference>
<dbReference type="STRING" id="7868.ENSCMIP00000030120"/>
<dbReference type="PANTHER" id="PTHR10174">
    <property type="entry name" value="ALPHA-TOCOPHEROL TRANSFER PROTEIN-RELATED"/>
    <property type="match status" value="1"/>
</dbReference>
<organism evidence="2 3">
    <name type="scientific">Callorhinchus milii</name>
    <name type="common">Ghost shark</name>
    <dbReference type="NCBI Taxonomy" id="7868"/>
    <lineage>
        <taxon>Eukaryota</taxon>
        <taxon>Metazoa</taxon>
        <taxon>Chordata</taxon>
        <taxon>Craniata</taxon>
        <taxon>Vertebrata</taxon>
        <taxon>Chondrichthyes</taxon>
        <taxon>Holocephali</taxon>
        <taxon>Chimaeriformes</taxon>
        <taxon>Callorhinchidae</taxon>
        <taxon>Callorhinchus</taxon>
    </lineage>
</organism>
<dbReference type="OrthoDB" id="6682367at2759"/>
<dbReference type="OMA" id="VQCDDSM"/>
<dbReference type="AlphaFoldDB" id="A0A4W3JCP9"/>
<protein>
    <submittedName>
        <fullName evidence="2">Tocopherol (alpha) transfer protein-like</fullName>
    </submittedName>
</protein>
<reference evidence="3" key="2">
    <citation type="journal article" date="2007" name="PLoS Biol.">
        <title>Survey sequencing and comparative analysis of the elephant shark (Callorhinchus milii) genome.</title>
        <authorList>
            <person name="Venkatesh B."/>
            <person name="Kirkness E.F."/>
            <person name="Loh Y.H."/>
            <person name="Halpern A.L."/>
            <person name="Lee A.P."/>
            <person name="Johnson J."/>
            <person name="Dandona N."/>
            <person name="Viswanathan L.D."/>
            <person name="Tay A."/>
            <person name="Venter J.C."/>
            <person name="Strausberg R.L."/>
            <person name="Brenner S."/>
        </authorList>
    </citation>
    <scope>NUCLEOTIDE SEQUENCE [LARGE SCALE GENOMIC DNA]</scope>
</reference>